<name>A0A0F9WCA7_9MICR</name>
<protein>
    <submittedName>
        <fullName evidence="1">Uncharacterized protein</fullName>
    </submittedName>
</protein>
<dbReference type="GeneID" id="36319944"/>
<evidence type="ECO:0000313" key="1">
    <source>
        <dbReference type="EMBL" id="KKO75141.1"/>
    </source>
</evidence>
<organism evidence="1 2">
    <name type="scientific">Vairimorpha ceranae</name>
    <dbReference type="NCBI Taxonomy" id="40302"/>
    <lineage>
        <taxon>Eukaryota</taxon>
        <taxon>Fungi</taxon>
        <taxon>Fungi incertae sedis</taxon>
        <taxon>Microsporidia</taxon>
        <taxon>Nosematidae</taxon>
        <taxon>Vairimorpha</taxon>
    </lineage>
</organism>
<dbReference type="Proteomes" id="UP000034350">
    <property type="component" value="Unassembled WGS sequence"/>
</dbReference>
<dbReference type="RefSeq" id="XP_024330883.1">
    <property type="nucleotide sequence ID" value="XM_024475013.1"/>
</dbReference>
<keyword evidence="2" id="KW-1185">Reference proteome</keyword>
<dbReference type="EMBL" id="JPQZ01000030">
    <property type="protein sequence ID" value="KKO75141.1"/>
    <property type="molecule type" value="Genomic_DNA"/>
</dbReference>
<dbReference type="VEuPathDB" id="MicrosporidiaDB:AAJ76_300003330"/>
<sequence>MYQTENFFKEKKNLESAKSLFNIDISREYDRNSSHVRFLKGVL</sequence>
<accession>A0A0F9WCA7</accession>
<reference evidence="1 2" key="1">
    <citation type="journal article" date="2015" name="Environ. Microbiol.">
        <title>Genome analyses suggest the presence of polyploidy and recent human-driven expansions in eight global populations of the honeybee pathogen Nosema ceranae.</title>
        <authorList>
            <person name="Pelin A."/>
            <person name="Selman M."/>
            <person name="Aris-Brosou S."/>
            <person name="Farinelli L."/>
            <person name="Corradi N."/>
        </authorList>
    </citation>
    <scope>NUCLEOTIDE SEQUENCE [LARGE SCALE GENOMIC DNA]</scope>
    <source>
        <strain evidence="1 2">PA08 1199</strain>
    </source>
</reference>
<comment type="caution">
    <text evidence="1">The sequence shown here is derived from an EMBL/GenBank/DDBJ whole genome shotgun (WGS) entry which is preliminary data.</text>
</comment>
<evidence type="ECO:0000313" key="2">
    <source>
        <dbReference type="Proteomes" id="UP000034350"/>
    </source>
</evidence>
<gene>
    <name evidence="1" type="ORF">AAJ76_300003330</name>
</gene>
<proteinExistence type="predicted"/>
<dbReference type="AlphaFoldDB" id="A0A0F9WCA7"/>